<organism evidence="1 2">
    <name type="scientific">Sphagnum troendelagicum</name>
    <dbReference type="NCBI Taxonomy" id="128251"/>
    <lineage>
        <taxon>Eukaryota</taxon>
        <taxon>Viridiplantae</taxon>
        <taxon>Streptophyta</taxon>
        <taxon>Embryophyta</taxon>
        <taxon>Bryophyta</taxon>
        <taxon>Sphagnophytina</taxon>
        <taxon>Sphagnopsida</taxon>
        <taxon>Sphagnales</taxon>
        <taxon>Sphagnaceae</taxon>
        <taxon>Sphagnum</taxon>
    </lineage>
</organism>
<dbReference type="Proteomes" id="UP001497512">
    <property type="component" value="Chromosome 8"/>
</dbReference>
<evidence type="ECO:0000313" key="1">
    <source>
        <dbReference type="EMBL" id="CAK9235661.1"/>
    </source>
</evidence>
<sequence length="76" mass="8358">MLGFVMVAVLVRVERCGEHLDLGRPLPLMADFDFVTTLVHAEQTPAGCAALGISRHDLDRILQGVTKLERRGLGHH</sequence>
<evidence type="ECO:0000313" key="2">
    <source>
        <dbReference type="Proteomes" id="UP001497512"/>
    </source>
</evidence>
<keyword evidence="2" id="KW-1185">Reference proteome</keyword>
<dbReference type="EMBL" id="OZ019900">
    <property type="protein sequence ID" value="CAK9235661.1"/>
    <property type="molecule type" value="Genomic_DNA"/>
</dbReference>
<name>A0ABP0V336_9BRYO</name>
<accession>A0ABP0V336</accession>
<proteinExistence type="predicted"/>
<protein>
    <submittedName>
        <fullName evidence="1">Uncharacterized protein</fullName>
    </submittedName>
</protein>
<gene>
    <name evidence="1" type="ORF">CSSPTR1EN2_LOCUS22828</name>
</gene>
<reference evidence="1" key="1">
    <citation type="submission" date="2024-02" db="EMBL/GenBank/DDBJ databases">
        <authorList>
            <consortium name="ELIXIR-Norway"/>
            <consortium name="Elixir Norway"/>
        </authorList>
    </citation>
    <scope>NUCLEOTIDE SEQUENCE</scope>
</reference>